<dbReference type="Pfam" id="PF00777">
    <property type="entry name" value="Glyco_transf_29"/>
    <property type="match status" value="1"/>
</dbReference>
<name>A0A7C9PFV9_9BURK</name>
<evidence type="ECO:0000256" key="4">
    <source>
        <dbReference type="ARBA" id="ARBA00022679"/>
    </source>
</evidence>
<keyword evidence="4" id="KW-0808">Transferase</keyword>
<keyword evidence="8" id="KW-0325">Glycoprotein</keyword>
<evidence type="ECO:0000256" key="1">
    <source>
        <dbReference type="ARBA" id="ARBA00004167"/>
    </source>
</evidence>
<dbReference type="Gene3D" id="3.90.1480.20">
    <property type="entry name" value="Glycosyl transferase family 29"/>
    <property type="match status" value="1"/>
</dbReference>
<comment type="subcellular location">
    <subcellularLocation>
        <location evidence="2">Endomembrane system</location>
    </subcellularLocation>
    <subcellularLocation>
        <location evidence="1">Membrane</location>
        <topology evidence="1">Single-pass membrane protein</topology>
    </subcellularLocation>
</comment>
<reference evidence="9 10" key="1">
    <citation type="submission" date="2020-02" db="EMBL/GenBank/DDBJ databases">
        <title>Ideonella bacterium strain TBM-1.</title>
        <authorList>
            <person name="Chen W.-M."/>
        </authorList>
    </citation>
    <scope>NUCLEOTIDE SEQUENCE [LARGE SCALE GENOMIC DNA]</scope>
    <source>
        <strain evidence="9 10">TBM-1</strain>
    </source>
</reference>
<keyword evidence="6" id="KW-1133">Transmembrane helix</keyword>
<dbReference type="InterPro" id="IPR038578">
    <property type="entry name" value="GT29-like_sf"/>
</dbReference>
<dbReference type="RefSeq" id="WP_163456760.1">
    <property type="nucleotide sequence ID" value="NZ_JAAGOH010000006.1"/>
</dbReference>
<sequence length="303" mass="33463">MSAVPRPFVLASRWHVLWLWPVRLWAAWRRRQGHYDRATLALWWWMARWRNTPAACQEWLLFRRDLGLPWPRRARYCLPDGQRGPVRQRHAALDADGALQARQARERDALQRAVRAACSQTGVCVVGNGAGLLGQGRGAQIDAHALVVRFNHWPRDAVADLGQRVDLWVCAPAVAIAPRGPGFEPPAAHWTVVSGPGWWSAASAGHLAVPLAVWRTLVKTLNAPPSAGVLTLAWLRELNGGWTGLQVTGIGRGPASAGRWHLARAGRRQGGRHDWGAEAALLSRWRREGLTELPPSGHGAWSA</sequence>
<dbReference type="AlphaFoldDB" id="A0A7C9PFV9"/>
<dbReference type="InterPro" id="IPR001675">
    <property type="entry name" value="Glyco_trans_29"/>
</dbReference>
<evidence type="ECO:0000313" key="10">
    <source>
        <dbReference type="Proteomes" id="UP000484255"/>
    </source>
</evidence>
<protein>
    <submittedName>
        <fullName evidence="9">Uncharacterized protein</fullName>
    </submittedName>
</protein>
<keyword evidence="7" id="KW-0472">Membrane</keyword>
<dbReference type="GO" id="GO:0008373">
    <property type="term" value="F:sialyltransferase activity"/>
    <property type="evidence" value="ECO:0007669"/>
    <property type="project" value="InterPro"/>
</dbReference>
<evidence type="ECO:0000256" key="2">
    <source>
        <dbReference type="ARBA" id="ARBA00004308"/>
    </source>
</evidence>
<evidence type="ECO:0000256" key="8">
    <source>
        <dbReference type="ARBA" id="ARBA00023180"/>
    </source>
</evidence>
<evidence type="ECO:0000256" key="6">
    <source>
        <dbReference type="ARBA" id="ARBA00022989"/>
    </source>
</evidence>
<proteinExistence type="predicted"/>
<keyword evidence="5" id="KW-0812">Transmembrane</keyword>
<gene>
    <name evidence="9" type="ORF">G3A44_06775</name>
</gene>
<dbReference type="GO" id="GO:0012505">
    <property type="term" value="C:endomembrane system"/>
    <property type="evidence" value="ECO:0007669"/>
    <property type="project" value="UniProtKB-SubCell"/>
</dbReference>
<evidence type="ECO:0000256" key="3">
    <source>
        <dbReference type="ARBA" id="ARBA00022676"/>
    </source>
</evidence>
<keyword evidence="3" id="KW-0328">Glycosyltransferase</keyword>
<comment type="caution">
    <text evidence="9">The sequence shown here is derived from an EMBL/GenBank/DDBJ whole genome shotgun (WGS) entry which is preliminary data.</text>
</comment>
<evidence type="ECO:0000256" key="5">
    <source>
        <dbReference type="ARBA" id="ARBA00022692"/>
    </source>
</evidence>
<accession>A0A7C9PFV9</accession>
<dbReference type="EMBL" id="JAAGOH010000006">
    <property type="protein sequence ID" value="NDY90897.1"/>
    <property type="molecule type" value="Genomic_DNA"/>
</dbReference>
<dbReference type="GO" id="GO:0016020">
    <property type="term" value="C:membrane"/>
    <property type="evidence" value="ECO:0007669"/>
    <property type="project" value="UniProtKB-SubCell"/>
</dbReference>
<keyword evidence="10" id="KW-1185">Reference proteome</keyword>
<dbReference type="Proteomes" id="UP000484255">
    <property type="component" value="Unassembled WGS sequence"/>
</dbReference>
<evidence type="ECO:0000313" key="9">
    <source>
        <dbReference type="EMBL" id="NDY90897.1"/>
    </source>
</evidence>
<evidence type="ECO:0000256" key="7">
    <source>
        <dbReference type="ARBA" id="ARBA00023136"/>
    </source>
</evidence>
<organism evidence="9 10">
    <name type="scientific">Ideonella livida</name>
    <dbReference type="NCBI Taxonomy" id="2707176"/>
    <lineage>
        <taxon>Bacteria</taxon>
        <taxon>Pseudomonadati</taxon>
        <taxon>Pseudomonadota</taxon>
        <taxon>Betaproteobacteria</taxon>
        <taxon>Burkholderiales</taxon>
        <taxon>Sphaerotilaceae</taxon>
        <taxon>Ideonella</taxon>
    </lineage>
</organism>